<name>A0A644T5W2_9ZZZZ</name>
<dbReference type="EMBL" id="VSSQ01000016">
    <property type="protein sequence ID" value="MPL61897.1"/>
    <property type="molecule type" value="Genomic_DNA"/>
</dbReference>
<dbReference type="Pfam" id="PF00437">
    <property type="entry name" value="T2SSE"/>
    <property type="match status" value="1"/>
</dbReference>
<dbReference type="Gene3D" id="3.30.450.380">
    <property type="match status" value="1"/>
</dbReference>
<dbReference type="SUPFAM" id="SSF52540">
    <property type="entry name" value="P-loop containing nucleoside triphosphate hydrolases"/>
    <property type="match status" value="1"/>
</dbReference>
<evidence type="ECO:0000259" key="2">
    <source>
        <dbReference type="Pfam" id="PF00437"/>
    </source>
</evidence>
<accession>A0A644T5W2</accession>
<evidence type="ECO:0000256" key="1">
    <source>
        <dbReference type="ARBA" id="ARBA00006611"/>
    </source>
</evidence>
<dbReference type="PANTHER" id="PTHR30486">
    <property type="entry name" value="TWITCHING MOTILITY PROTEIN PILT"/>
    <property type="match status" value="1"/>
</dbReference>
<comment type="similarity">
    <text evidence="1">Belongs to the GSP E family.</text>
</comment>
<dbReference type="AlphaFoldDB" id="A0A644T5W2"/>
<dbReference type="InterPro" id="IPR050921">
    <property type="entry name" value="T4SS_GSP_E_ATPase"/>
</dbReference>
<protein>
    <recommendedName>
        <fullName evidence="2">Bacterial type II secretion system protein E domain-containing protein</fullName>
    </recommendedName>
</protein>
<dbReference type="GO" id="GO:0016887">
    <property type="term" value="F:ATP hydrolysis activity"/>
    <property type="evidence" value="ECO:0007669"/>
    <property type="project" value="InterPro"/>
</dbReference>
<comment type="caution">
    <text evidence="3">The sequence shown here is derived from an EMBL/GenBank/DDBJ whole genome shotgun (WGS) entry which is preliminary data.</text>
</comment>
<dbReference type="CDD" id="cd01130">
    <property type="entry name" value="VirB11-like_ATPase"/>
    <property type="match status" value="1"/>
</dbReference>
<dbReference type="Gene3D" id="3.40.50.300">
    <property type="entry name" value="P-loop containing nucleotide triphosphate hydrolases"/>
    <property type="match status" value="1"/>
</dbReference>
<feature type="domain" description="Bacterial type II secretion system protein E" evidence="2">
    <location>
        <begin position="188"/>
        <end position="439"/>
    </location>
</feature>
<dbReference type="PANTHER" id="PTHR30486:SF15">
    <property type="entry name" value="TYPE II_IV SECRETION SYSTEM ATPASE"/>
    <property type="match status" value="1"/>
</dbReference>
<reference evidence="3" key="1">
    <citation type="submission" date="2019-08" db="EMBL/GenBank/DDBJ databases">
        <authorList>
            <person name="Kucharzyk K."/>
            <person name="Murdoch R.W."/>
            <person name="Higgins S."/>
            <person name="Loffler F."/>
        </authorList>
    </citation>
    <scope>NUCLEOTIDE SEQUENCE</scope>
</reference>
<sequence>MIDNKEKKDENLKYKFKSTNNLIPKYKLMNSNFSKLEKTLLEELRNNLVDLAVSSGKNSKINENELFLDIKEFLTKKIINKTDNTNYDFSDFISKDLLEIYNGSIDEINNKKSRLKNSKKKGINQNDKSYVEDIFNSRYLEENIIDKKIDELANKLFKEIIGYGELDSLINDDKLEEIMIIGVNKPVFVYHRDHGMMESNLVFENVEEILSVIDSIARQVNRRIDQESPIMDARLENGSRVNATISPISADGPSLTIRKFKKDPLTIIDIINEKTLNCELAAFLWLCIDGLGVNPANTIISGGTSSGKTTTLNSLSAFINPRERIITIEDTLELQIPQKHILRLETRVSNIENKGELTMDDLLKNSLRQRPDRIIVGEVRGKEAVTLFTALNTGHSGFGTLHSNSSRETITRLTNAPMNVPEMMISAIDFIIMQNRIYRSDGVSIRRITEVVEVVGIEEGTIQLNKIFQWNSKEDKIENVSISSKTLEKIANTKGIEMKTIFDEINKRKNVLEFLSNNNIRSFHELNMFIGNYYLDSKIVLEYISNFDH</sequence>
<organism evidence="3">
    <name type="scientific">bioreactor metagenome</name>
    <dbReference type="NCBI Taxonomy" id="1076179"/>
    <lineage>
        <taxon>unclassified sequences</taxon>
        <taxon>metagenomes</taxon>
        <taxon>ecological metagenomes</taxon>
    </lineage>
</organism>
<evidence type="ECO:0000313" key="3">
    <source>
        <dbReference type="EMBL" id="MPL61897.1"/>
    </source>
</evidence>
<gene>
    <name evidence="3" type="ORF">SDC9_07486</name>
</gene>
<dbReference type="InterPro" id="IPR001482">
    <property type="entry name" value="T2SS/T4SS_dom"/>
</dbReference>
<proteinExistence type="inferred from homology"/>
<dbReference type="InterPro" id="IPR027417">
    <property type="entry name" value="P-loop_NTPase"/>
</dbReference>